<comment type="caution">
    <text evidence="3">The sequence shown here is derived from an EMBL/GenBank/DDBJ whole genome shotgun (WGS) entry which is preliminary data.</text>
</comment>
<dbReference type="RefSeq" id="WP_006805584.1">
    <property type="nucleotide sequence ID" value="NZ_GG700633.1"/>
</dbReference>
<feature type="compositionally biased region" description="Basic and acidic residues" evidence="1">
    <location>
        <begin position="1"/>
        <end position="10"/>
    </location>
</feature>
<evidence type="ECO:0000313" key="3">
    <source>
        <dbReference type="EMBL" id="EEX73613.1"/>
    </source>
</evidence>
<dbReference type="eggNOG" id="COG3587">
    <property type="taxonomic scope" value="Bacteria"/>
</dbReference>
<dbReference type="Pfam" id="PF19778">
    <property type="entry name" value="RE_endonuc"/>
    <property type="match status" value="1"/>
</dbReference>
<name>C9N0C6_9FUSO</name>
<dbReference type="EMBL" id="ACVB02000026">
    <property type="protein sequence ID" value="EEX73613.1"/>
    <property type="molecule type" value="Genomic_DNA"/>
</dbReference>
<proteinExistence type="predicted"/>
<evidence type="ECO:0000259" key="2">
    <source>
        <dbReference type="Pfam" id="PF19778"/>
    </source>
</evidence>
<dbReference type="STRING" id="634994.GCWU000323_02282"/>
<feature type="domain" description="Type III restriction enzyme C-terminal endonuclease" evidence="2">
    <location>
        <begin position="140"/>
        <end position="248"/>
    </location>
</feature>
<accession>C9N0C6</accession>
<dbReference type="Proteomes" id="UP000006233">
    <property type="component" value="Unassembled WGS sequence"/>
</dbReference>
<organism evidence="3 4">
    <name type="scientific">Leptotrichia hofstadii F0254</name>
    <dbReference type="NCBI Taxonomy" id="634994"/>
    <lineage>
        <taxon>Bacteria</taxon>
        <taxon>Fusobacteriati</taxon>
        <taxon>Fusobacteriota</taxon>
        <taxon>Fusobacteriia</taxon>
        <taxon>Fusobacteriales</taxon>
        <taxon>Leptotrichiaceae</taxon>
        <taxon>Leptotrichia</taxon>
    </lineage>
</organism>
<sequence>MEVAESKGDYDETGNFNLEKDSGDKEIEISKIKVAPKSDFEIANYIMYHTMLPRLAILKIISRLEKEKREALNIQDVLEDITEILLENLKEMKSEKVFEYEIIDGYETEREKIFEVDKINEEDLNNKRRLFKAKKDSASLNEYYKLDSDGEKEFAEKLENDENVLLFTKLKKGGFVIDTPYGNYSPDWAVVYRNSLENEENNVGIYFIVETKAGKEEKDLSDVEKRKIKCGKLHFEAVSKNIEFDWVNSYDDFKRKFEIIQGAII</sequence>
<gene>
    <name evidence="3" type="ORF">GCWU000323_02282</name>
</gene>
<feature type="region of interest" description="Disordered" evidence="1">
    <location>
        <begin position="1"/>
        <end position="21"/>
    </location>
</feature>
<dbReference type="GO" id="GO:0015668">
    <property type="term" value="F:type III site-specific deoxyribonuclease activity"/>
    <property type="evidence" value="ECO:0007669"/>
    <property type="project" value="InterPro"/>
</dbReference>
<reference evidence="3 4" key="1">
    <citation type="submission" date="2009-09" db="EMBL/GenBank/DDBJ databases">
        <authorList>
            <person name="Weinstock G."/>
            <person name="Sodergren E."/>
            <person name="Clifton S."/>
            <person name="Fulton L."/>
            <person name="Fulton B."/>
            <person name="Courtney L."/>
            <person name="Fronick C."/>
            <person name="Harrison M."/>
            <person name="Strong C."/>
            <person name="Farmer C."/>
            <person name="Delahaunty K."/>
            <person name="Markovic C."/>
            <person name="Hall O."/>
            <person name="Minx P."/>
            <person name="Tomlinson C."/>
            <person name="Mitreva M."/>
            <person name="Nelson J."/>
            <person name="Hou S."/>
            <person name="Wollam A."/>
            <person name="Pepin K.H."/>
            <person name="Johnson M."/>
            <person name="Bhonagiri V."/>
            <person name="Nash W.E."/>
            <person name="Warren W."/>
            <person name="Chinwalla A."/>
            <person name="Mardis E.R."/>
            <person name="Wilson R.K."/>
        </authorList>
    </citation>
    <scope>NUCLEOTIDE SEQUENCE [LARGE SCALE GENOMIC DNA]</scope>
    <source>
        <strain evidence="3 4">F0254</strain>
    </source>
</reference>
<dbReference type="AlphaFoldDB" id="C9N0C6"/>
<evidence type="ECO:0000313" key="4">
    <source>
        <dbReference type="Proteomes" id="UP000006233"/>
    </source>
</evidence>
<protein>
    <recommendedName>
        <fullName evidence="2">Type III restriction enzyme C-terminal endonuclease domain-containing protein</fullName>
    </recommendedName>
</protein>
<dbReference type="InterPro" id="IPR045572">
    <property type="entry name" value="RE_endonuc_C"/>
</dbReference>
<evidence type="ECO:0000256" key="1">
    <source>
        <dbReference type="SAM" id="MobiDB-lite"/>
    </source>
</evidence>
<dbReference type="HOGENOM" id="CLU_098531_0_0_0"/>